<keyword evidence="1" id="KW-0812">Transmembrane</keyword>
<sequence>MPNRQLQRHYYGMLRCHERTGDFGVIFIAVAIFSMLSGGFYKYFDMSGRVREESGLGWSLPKFHRFPSDMWSQMQVYFALSWRESHSRWEREILRGVPPSSARISFSTCTLVCGRRWRCSRVVIPTFHHRRREQANI</sequence>
<evidence type="ECO:0000313" key="2">
    <source>
        <dbReference type="EMBL" id="KAL3662796.1"/>
    </source>
</evidence>
<evidence type="ECO:0000313" key="3">
    <source>
        <dbReference type="Proteomes" id="UP001632037"/>
    </source>
</evidence>
<name>A0ABD3F8J6_9STRA</name>
<dbReference type="Proteomes" id="UP001632037">
    <property type="component" value="Unassembled WGS sequence"/>
</dbReference>
<protein>
    <submittedName>
        <fullName evidence="2">Uncharacterized protein</fullName>
    </submittedName>
</protein>
<keyword evidence="1" id="KW-1133">Transmembrane helix</keyword>
<dbReference type="AlphaFoldDB" id="A0ABD3F8J6"/>
<comment type="caution">
    <text evidence="2">The sequence shown here is derived from an EMBL/GenBank/DDBJ whole genome shotgun (WGS) entry which is preliminary data.</text>
</comment>
<proteinExistence type="predicted"/>
<keyword evidence="1" id="KW-0472">Membrane</keyword>
<dbReference type="EMBL" id="JBIMZQ010000030">
    <property type="protein sequence ID" value="KAL3662796.1"/>
    <property type="molecule type" value="Genomic_DNA"/>
</dbReference>
<organism evidence="2 3">
    <name type="scientific">Phytophthora oleae</name>
    <dbReference type="NCBI Taxonomy" id="2107226"/>
    <lineage>
        <taxon>Eukaryota</taxon>
        <taxon>Sar</taxon>
        <taxon>Stramenopiles</taxon>
        <taxon>Oomycota</taxon>
        <taxon>Peronosporomycetes</taxon>
        <taxon>Peronosporales</taxon>
        <taxon>Peronosporaceae</taxon>
        <taxon>Phytophthora</taxon>
    </lineage>
</organism>
<evidence type="ECO:0000256" key="1">
    <source>
        <dbReference type="SAM" id="Phobius"/>
    </source>
</evidence>
<accession>A0ABD3F8J6</accession>
<reference evidence="2 3" key="1">
    <citation type="submission" date="2024-09" db="EMBL/GenBank/DDBJ databases">
        <title>Genome sequencing and assembly of Phytophthora oleae, isolate VK10A, causative agent of rot of olive drupes.</title>
        <authorList>
            <person name="Conti Taguali S."/>
            <person name="Riolo M."/>
            <person name="La Spada F."/>
            <person name="Cacciola S.O."/>
            <person name="Dionisio G."/>
        </authorList>
    </citation>
    <scope>NUCLEOTIDE SEQUENCE [LARGE SCALE GENOMIC DNA]</scope>
    <source>
        <strain evidence="2 3">VK10A</strain>
    </source>
</reference>
<gene>
    <name evidence="2" type="ORF">V7S43_012198</name>
</gene>
<keyword evidence="3" id="KW-1185">Reference proteome</keyword>
<feature type="transmembrane region" description="Helical" evidence="1">
    <location>
        <begin position="23"/>
        <end position="44"/>
    </location>
</feature>